<evidence type="ECO:0000313" key="2">
    <source>
        <dbReference type="EMBL" id="CAH9117986.1"/>
    </source>
</evidence>
<evidence type="ECO:0000313" key="3">
    <source>
        <dbReference type="Proteomes" id="UP001152484"/>
    </source>
</evidence>
<feature type="region of interest" description="Disordered" evidence="1">
    <location>
        <begin position="1"/>
        <end position="35"/>
    </location>
</feature>
<gene>
    <name evidence="2" type="ORF">CEURO_LOCUS21748</name>
</gene>
<dbReference type="Proteomes" id="UP001152484">
    <property type="component" value="Unassembled WGS sequence"/>
</dbReference>
<proteinExistence type="predicted"/>
<keyword evidence="3" id="KW-1185">Reference proteome</keyword>
<reference evidence="2" key="1">
    <citation type="submission" date="2022-07" db="EMBL/GenBank/DDBJ databases">
        <authorList>
            <person name="Macas J."/>
            <person name="Novak P."/>
            <person name="Neumann P."/>
        </authorList>
    </citation>
    <scope>NUCLEOTIDE SEQUENCE</scope>
</reference>
<organism evidence="2 3">
    <name type="scientific">Cuscuta europaea</name>
    <name type="common">European dodder</name>
    <dbReference type="NCBI Taxonomy" id="41803"/>
    <lineage>
        <taxon>Eukaryota</taxon>
        <taxon>Viridiplantae</taxon>
        <taxon>Streptophyta</taxon>
        <taxon>Embryophyta</taxon>
        <taxon>Tracheophyta</taxon>
        <taxon>Spermatophyta</taxon>
        <taxon>Magnoliopsida</taxon>
        <taxon>eudicotyledons</taxon>
        <taxon>Gunneridae</taxon>
        <taxon>Pentapetalae</taxon>
        <taxon>asterids</taxon>
        <taxon>lamiids</taxon>
        <taxon>Solanales</taxon>
        <taxon>Convolvulaceae</taxon>
        <taxon>Cuscuteae</taxon>
        <taxon>Cuscuta</taxon>
        <taxon>Cuscuta subgen. Cuscuta</taxon>
    </lineage>
</organism>
<sequence length="65" mass="6861">MNVAPPAGGHKDKGKKLKRQRTEPSGPKAAEAALPITGCPVPDIWRDMALQARGGTASPLLQRDC</sequence>
<name>A0A9P1EMV3_CUSEU</name>
<dbReference type="EMBL" id="CAMAPE010000075">
    <property type="protein sequence ID" value="CAH9117986.1"/>
    <property type="molecule type" value="Genomic_DNA"/>
</dbReference>
<accession>A0A9P1EMV3</accession>
<evidence type="ECO:0000256" key="1">
    <source>
        <dbReference type="SAM" id="MobiDB-lite"/>
    </source>
</evidence>
<comment type="caution">
    <text evidence="2">The sequence shown here is derived from an EMBL/GenBank/DDBJ whole genome shotgun (WGS) entry which is preliminary data.</text>
</comment>
<protein>
    <submittedName>
        <fullName evidence="2">Uncharacterized protein</fullName>
    </submittedName>
</protein>
<dbReference type="AlphaFoldDB" id="A0A9P1EMV3"/>